<dbReference type="InterPro" id="IPR006631">
    <property type="entry name" value="DM4_12"/>
</dbReference>
<dbReference type="SMART" id="SM00718">
    <property type="entry name" value="DM4_12"/>
    <property type="match status" value="1"/>
</dbReference>
<evidence type="ECO:0000313" key="2">
    <source>
        <dbReference type="RefSeq" id="XP_018320142.2"/>
    </source>
</evidence>
<dbReference type="Pfam" id="PF07841">
    <property type="entry name" value="DM4_12"/>
    <property type="match status" value="1"/>
</dbReference>
<dbReference type="STRING" id="224129.A0A1W4WI62"/>
<dbReference type="Proteomes" id="UP000192223">
    <property type="component" value="Unplaced"/>
</dbReference>
<keyword evidence="1" id="KW-1185">Reference proteome</keyword>
<dbReference type="PANTHER" id="PTHR21398:SF22">
    <property type="entry name" value="IP12060P-RELATED"/>
    <property type="match status" value="1"/>
</dbReference>
<dbReference type="PANTHER" id="PTHR21398">
    <property type="entry name" value="AGAP007094-PA"/>
    <property type="match status" value="1"/>
</dbReference>
<protein>
    <submittedName>
        <fullName evidence="2">Uncharacterized protein LOC108733466</fullName>
    </submittedName>
</protein>
<dbReference type="InParanoid" id="A0A1W4WI62"/>
<sequence length="191" mass="21809">MRCYITVKSILFLCVVSLNNSIGNIEIKNKFRFPFGDPLLPYIGLFVGISLPIDIKNIDLYFTANMEAVYYLPTNETEFSYPPDISSRSIFPITRWDFYKAVEAKLRRLGYPGEDCLLRTICEASEMHLSINGVLGDLLNVALRPSLSTIENKMTTYLKAESYGEIKRHCKKYSKNCPISILGQISWIDDI</sequence>
<name>A0A1W4WI62_AGRPL</name>
<dbReference type="AlphaFoldDB" id="A0A1W4WI62"/>
<evidence type="ECO:0000313" key="1">
    <source>
        <dbReference type="Proteomes" id="UP000192223"/>
    </source>
</evidence>
<dbReference type="OrthoDB" id="6340174at2759"/>
<dbReference type="RefSeq" id="XP_018320142.2">
    <property type="nucleotide sequence ID" value="XM_018464640.2"/>
</dbReference>
<organism evidence="1 2">
    <name type="scientific">Agrilus planipennis</name>
    <name type="common">Emerald ash borer</name>
    <name type="synonym">Agrilus marcopoli</name>
    <dbReference type="NCBI Taxonomy" id="224129"/>
    <lineage>
        <taxon>Eukaryota</taxon>
        <taxon>Metazoa</taxon>
        <taxon>Ecdysozoa</taxon>
        <taxon>Arthropoda</taxon>
        <taxon>Hexapoda</taxon>
        <taxon>Insecta</taxon>
        <taxon>Pterygota</taxon>
        <taxon>Neoptera</taxon>
        <taxon>Endopterygota</taxon>
        <taxon>Coleoptera</taxon>
        <taxon>Polyphaga</taxon>
        <taxon>Elateriformia</taxon>
        <taxon>Buprestoidea</taxon>
        <taxon>Buprestidae</taxon>
        <taxon>Agrilinae</taxon>
        <taxon>Agrilus</taxon>
    </lineage>
</organism>
<dbReference type="KEGG" id="apln:108733466"/>
<gene>
    <name evidence="2" type="primary">LOC108733466</name>
</gene>
<proteinExistence type="predicted"/>
<dbReference type="GeneID" id="108733466"/>
<accession>A0A1W4WI62</accession>
<reference evidence="2" key="1">
    <citation type="submission" date="2025-08" db="UniProtKB">
        <authorList>
            <consortium name="RefSeq"/>
        </authorList>
    </citation>
    <scope>IDENTIFICATION</scope>
    <source>
        <tissue evidence="2">Entire body</tissue>
    </source>
</reference>